<evidence type="ECO:0000313" key="4">
    <source>
        <dbReference type="Proteomes" id="UP001497493"/>
    </source>
</evidence>
<protein>
    <recommendedName>
        <fullName evidence="2">YMGG-like Gly-zipper domain-containing protein</fullName>
    </recommendedName>
</protein>
<dbReference type="InterPro" id="IPR027367">
    <property type="entry name" value="Gly-zipper_YMGG"/>
</dbReference>
<dbReference type="Proteomes" id="UP001497493">
    <property type="component" value="Chromosome"/>
</dbReference>
<dbReference type="PROSITE" id="PS51257">
    <property type="entry name" value="PROKAR_LIPOPROTEIN"/>
    <property type="match status" value="1"/>
</dbReference>
<reference evidence="3 4" key="1">
    <citation type="submission" date="2024-04" db="EMBL/GenBank/DDBJ databases">
        <authorList>
            <person name="Cremers G."/>
        </authorList>
    </citation>
    <scope>NUCLEOTIDE SEQUENCE [LARGE SCALE GENOMIC DNA]</scope>
    <source>
        <strain evidence="3">MeCH1-AG</strain>
    </source>
</reference>
<evidence type="ECO:0000256" key="1">
    <source>
        <dbReference type="SAM" id="SignalP"/>
    </source>
</evidence>
<sequence length="205" mass="21217">MLTRSKTISLALCASLTAGCAGQGFDNSLLGAGSGALAGALSGGLIGGNWKGALVGAAVGAALGWGTAKLLAYRSTQVRDPSTDRRIYGVTERVGSPLVKVRKGSNTPTEVRPGQQVKVSTDYSVVLPPGMTAAPVDESWILKKDGKVLTQLPSQRAERAGGGWEARASITIPKDAQPGTYVIEHKVQSGTSYDSDESTFVIDRG</sequence>
<dbReference type="Pfam" id="PF13441">
    <property type="entry name" value="Gly-zipper_YMGG"/>
    <property type="match status" value="1"/>
</dbReference>
<evidence type="ECO:0000259" key="2">
    <source>
        <dbReference type="Pfam" id="PF13441"/>
    </source>
</evidence>
<name>A0ABM9NG44_9GAMM</name>
<gene>
    <name evidence="3" type="ORF">MECH1_V1_0783</name>
</gene>
<dbReference type="EMBL" id="OZ026884">
    <property type="protein sequence ID" value="CAL1239559.1"/>
    <property type="molecule type" value="Genomic_DNA"/>
</dbReference>
<organism evidence="3 4">
    <name type="scientific">Candidatus Methylocalor cossyra</name>
    <dbReference type="NCBI Taxonomy" id="3108543"/>
    <lineage>
        <taxon>Bacteria</taxon>
        <taxon>Pseudomonadati</taxon>
        <taxon>Pseudomonadota</taxon>
        <taxon>Gammaproteobacteria</taxon>
        <taxon>Methylococcales</taxon>
        <taxon>Methylococcaceae</taxon>
        <taxon>Candidatus Methylocalor</taxon>
    </lineage>
</organism>
<keyword evidence="1" id="KW-0732">Signal</keyword>
<feature type="chain" id="PRO_5045158366" description="YMGG-like Gly-zipper domain-containing protein" evidence="1">
    <location>
        <begin position="21"/>
        <end position="205"/>
    </location>
</feature>
<proteinExistence type="predicted"/>
<feature type="signal peptide" evidence="1">
    <location>
        <begin position="1"/>
        <end position="20"/>
    </location>
</feature>
<feature type="domain" description="YMGG-like Gly-zipper" evidence="2">
    <location>
        <begin position="30"/>
        <end position="64"/>
    </location>
</feature>
<accession>A0ABM9NG44</accession>
<dbReference type="RefSeq" id="WP_348759104.1">
    <property type="nucleotide sequence ID" value="NZ_OZ026884.1"/>
</dbReference>
<evidence type="ECO:0000313" key="3">
    <source>
        <dbReference type="EMBL" id="CAL1239559.1"/>
    </source>
</evidence>
<keyword evidence="4" id="KW-1185">Reference proteome</keyword>